<dbReference type="InterPro" id="IPR001647">
    <property type="entry name" value="HTH_TetR"/>
</dbReference>
<dbReference type="RefSeq" id="WP_240252437.1">
    <property type="nucleotide sequence ID" value="NZ_JAKTTI010000002.1"/>
</dbReference>
<accession>A0AAW5DV14</accession>
<evidence type="ECO:0000313" key="5">
    <source>
        <dbReference type="EMBL" id="MCH1624188.1"/>
    </source>
</evidence>
<sequence>MAGPREKIIDATIACIEEKGSASISLRDISKKAGVALSQIHYYFSGKEGLLIEVASNFMMEEQEEIKSYLSEIKEPIERIEKAIDFLREQYQKNPMMQKVYFELMHMGNWNPLIAEKTRILHEKWIEMILQDDLAIGITDRSLARFIVVFLDGLAMHSLQGVAREEIDKTFDFFRGTIKNYIEK</sequence>
<dbReference type="GO" id="GO:0003677">
    <property type="term" value="F:DNA binding"/>
    <property type="evidence" value="ECO:0007669"/>
    <property type="project" value="UniProtKB-UniRule"/>
</dbReference>
<evidence type="ECO:0000313" key="6">
    <source>
        <dbReference type="Proteomes" id="UP001431131"/>
    </source>
</evidence>
<keyword evidence="2 3" id="KW-0238">DNA-binding</keyword>
<dbReference type="Gene3D" id="1.10.357.10">
    <property type="entry name" value="Tetracycline Repressor, domain 2"/>
    <property type="match status" value="1"/>
</dbReference>
<feature type="DNA-binding region" description="H-T-H motif" evidence="3">
    <location>
        <begin position="25"/>
        <end position="44"/>
    </location>
</feature>
<dbReference type="InterPro" id="IPR050624">
    <property type="entry name" value="HTH-type_Tx_Regulator"/>
</dbReference>
<keyword evidence="6" id="KW-1185">Reference proteome</keyword>
<protein>
    <submittedName>
        <fullName evidence="5">TetR/AcrR family transcriptional regulator</fullName>
    </submittedName>
</protein>
<dbReference type="PANTHER" id="PTHR43479:SF11">
    <property type="entry name" value="ACREF_ENVCD OPERON REPRESSOR-RELATED"/>
    <property type="match status" value="1"/>
</dbReference>
<reference evidence="5" key="1">
    <citation type="submission" date="2022-02" db="EMBL/GenBank/DDBJ databases">
        <title>Fredinandcohnia quinoae sp. nov. isolated from Chenopodium quinoa seeds.</title>
        <authorList>
            <person name="Saati-Santamaria Z."/>
            <person name="Flores-Felix J.D."/>
            <person name="Igual J.M."/>
            <person name="Velazquez E."/>
            <person name="Garcia-Fraile P."/>
            <person name="Martinez-Molina E."/>
        </authorList>
    </citation>
    <scope>NUCLEOTIDE SEQUENCE</scope>
    <source>
        <strain evidence="5">SECRCQ15</strain>
    </source>
</reference>
<dbReference type="InterPro" id="IPR009057">
    <property type="entry name" value="Homeodomain-like_sf"/>
</dbReference>
<dbReference type="EMBL" id="JAKTTI010000002">
    <property type="protein sequence ID" value="MCH1624188.1"/>
    <property type="molecule type" value="Genomic_DNA"/>
</dbReference>
<evidence type="ECO:0000256" key="2">
    <source>
        <dbReference type="ARBA" id="ARBA00023125"/>
    </source>
</evidence>
<dbReference type="SUPFAM" id="SSF48498">
    <property type="entry name" value="Tetracyclin repressor-like, C-terminal domain"/>
    <property type="match status" value="1"/>
</dbReference>
<evidence type="ECO:0000256" key="1">
    <source>
        <dbReference type="ARBA" id="ARBA00022491"/>
    </source>
</evidence>
<dbReference type="PROSITE" id="PS50977">
    <property type="entry name" value="HTH_TETR_2"/>
    <property type="match status" value="1"/>
</dbReference>
<dbReference type="SUPFAM" id="SSF46689">
    <property type="entry name" value="Homeodomain-like"/>
    <property type="match status" value="1"/>
</dbReference>
<dbReference type="AlphaFoldDB" id="A0AAW5DV14"/>
<comment type="caution">
    <text evidence="5">The sequence shown here is derived from an EMBL/GenBank/DDBJ whole genome shotgun (WGS) entry which is preliminary data.</text>
</comment>
<dbReference type="PANTHER" id="PTHR43479">
    <property type="entry name" value="ACREF/ENVCD OPERON REPRESSOR-RELATED"/>
    <property type="match status" value="1"/>
</dbReference>
<feature type="domain" description="HTH tetR-type" evidence="4">
    <location>
        <begin position="2"/>
        <end position="62"/>
    </location>
</feature>
<dbReference type="Proteomes" id="UP001431131">
    <property type="component" value="Unassembled WGS sequence"/>
</dbReference>
<organism evidence="5 6">
    <name type="scientific">Fredinandcohnia quinoae</name>
    <dbReference type="NCBI Taxonomy" id="2918902"/>
    <lineage>
        <taxon>Bacteria</taxon>
        <taxon>Bacillati</taxon>
        <taxon>Bacillota</taxon>
        <taxon>Bacilli</taxon>
        <taxon>Bacillales</taxon>
        <taxon>Bacillaceae</taxon>
        <taxon>Fredinandcohnia</taxon>
    </lineage>
</organism>
<proteinExistence type="predicted"/>
<evidence type="ECO:0000259" key="4">
    <source>
        <dbReference type="PROSITE" id="PS50977"/>
    </source>
</evidence>
<dbReference type="Pfam" id="PF00440">
    <property type="entry name" value="TetR_N"/>
    <property type="match status" value="1"/>
</dbReference>
<evidence type="ECO:0000256" key="3">
    <source>
        <dbReference type="PROSITE-ProRule" id="PRU00335"/>
    </source>
</evidence>
<dbReference type="PRINTS" id="PR00455">
    <property type="entry name" value="HTHTETR"/>
</dbReference>
<dbReference type="InterPro" id="IPR036271">
    <property type="entry name" value="Tet_transcr_reg_TetR-rel_C_sf"/>
</dbReference>
<name>A0AAW5DV14_9BACI</name>
<keyword evidence="1" id="KW-0678">Repressor</keyword>
<gene>
    <name evidence="5" type="ORF">MJG50_02515</name>
</gene>